<evidence type="ECO:0000313" key="2">
    <source>
        <dbReference type="EMBL" id="KPJ01427.1"/>
    </source>
</evidence>
<keyword evidence="1" id="KW-0732">Signal</keyword>
<proteinExistence type="predicted"/>
<reference evidence="2 3" key="1">
    <citation type="journal article" date="2015" name="Nat. Commun.">
        <title>Outbred genome sequencing and CRISPR/Cas9 gene editing in butterflies.</title>
        <authorList>
            <person name="Li X."/>
            <person name="Fan D."/>
            <person name="Zhang W."/>
            <person name="Liu G."/>
            <person name="Zhang L."/>
            <person name="Zhao L."/>
            <person name="Fang X."/>
            <person name="Chen L."/>
            <person name="Dong Y."/>
            <person name="Chen Y."/>
            <person name="Ding Y."/>
            <person name="Zhao R."/>
            <person name="Feng M."/>
            <person name="Zhu Y."/>
            <person name="Feng Y."/>
            <person name="Jiang X."/>
            <person name="Zhu D."/>
            <person name="Xiang H."/>
            <person name="Feng X."/>
            <person name="Li S."/>
            <person name="Wang J."/>
            <person name="Zhang G."/>
            <person name="Kronforst M.R."/>
            <person name="Wang W."/>
        </authorList>
    </citation>
    <scope>NUCLEOTIDE SEQUENCE [LARGE SCALE GENOMIC DNA]</scope>
    <source>
        <strain evidence="2">Ya'a_city_454_Px</strain>
        <tissue evidence="2">Whole body</tissue>
    </source>
</reference>
<evidence type="ECO:0000256" key="1">
    <source>
        <dbReference type="SAM" id="SignalP"/>
    </source>
</evidence>
<protein>
    <submittedName>
        <fullName evidence="2">Uncharacterized protein</fullName>
    </submittedName>
</protein>
<dbReference type="Proteomes" id="UP000053268">
    <property type="component" value="Unassembled WGS sequence"/>
</dbReference>
<sequence>MGIRSRVLLLCLVLLTSNVFGVWLVNTEVTEPTTTRRQNRLVKRQDDMADTCSRVKSTPRDIVRRVYAIMPYFDKDHANTAFLHKYRATIHGISISQLLQLGVFQFQDQQCIGAIYIIQSAARFPPLNNLKYIPLYVVYIMYKYFESSILEIYFYITQFHRAVRLYQISHPTEKRSSLKLLQNFRAVNQKIRSFIMELPGRRVVSRTSAPIDNEEEEIHDKKDIRYLKELIKNLG</sequence>
<evidence type="ECO:0000313" key="3">
    <source>
        <dbReference type="Proteomes" id="UP000053268"/>
    </source>
</evidence>
<name>A0A194Q7A9_PAPXU</name>
<feature type="chain" id="PRO_5008264102" evidence="1">
    <location>
        <begin position="22"/>
        <end position="235"/>
    </location>
</feature>
<dbReference type="STRING" id="66420.A0A194Q7A9"/>
<dbReference type="EMBL" id="KQ459337">
    <property type="protein sequence ID" value="KPJ01427.1"/>
    <property type="molecule type" value="Genomic_DNA"/>
</dbReference>
<organism evidence="2 3">
    <name type="scientific">Papilio xuthus</name>
    <name type="common">Asian swallowtail butterfly</name>
    <dbReference type="NCBI Taxonomy" id="66420"/>
    <lineage>
        <taxon>Eukaryota</taxon>
        <taxon>Metazoa</taxon>
        <taxon>Ecdysozoa</taxon>
        <taxon>Arthropoda</taxon>
        <taxon>Hexapoda</taxon>
        <taxon>Insecta</taxon>
        <taxon>Pterygota</taxon>
        <taxon>Neoptera</taxon>
        <taxon>Endopterygota</taxon>
        <taxon>Lepidoptera</taxon>
        <taxon>Glossata</taxon>
        <taxon>Ditrysia</taxon>
        <taxon>Papilionoidea</taxon>
        <taxon>Papilionidae</taxon>
        <taxon>Papilioninae</taxon>
        <taxon>Papilio</taxon>
    </lineage>
</organism>
<keyword evidence="3" id="KW-1185">Reference proteome</keyword>
<dbReference type="AlphaFoldDB" id="A0A194Q7A9"/>
<feature type="signal peptide" evidence="1">
    <location>
        <begin position="1"/>
        <end position="21"/>
    </location>
</feature>
<accession>A0A194Q7A9</accession>
<gene>
    <name evidence="2" type="ORF">RR46_03199</name>
</gene>